<sequence length="42" mass="4814">MFCDVSSYSPYLTLVGLFFLLQKLSYIFDALANDKFEKGVND</sequence>
<organism evidence="2 3">
    <name type="scientific">Aneurinibacillus aneurinilyticus ATCC 12856</name>
    <dbReference type="NCBI Taxonomy" id="649747"/>
    <lineage>
        <taxon>Bacteria</taxon>
        <taxon>Bacillati</taxon>
        <taxon>Bacillota</taxon>
        <taxon>Bacilli</taxon>
        <taxon>Bacillales</taxon>
        <taxon>Paenibacillaceae</taxon>
        <taxon>Aneurinibacillus group</taxon>
        <taxon>Aneurinibacillus</taxon>
    </lineage>
</organism>
<feature type="transmembrane region" description="Helical" evidence="1">
    <location>
        <begin position="12"/>
        <end position="32"/>
    </location>
</feature>
<dbReference type="AlphaFoldDB" id="U1WNJ3"/>
<comment type="caution">
    <text evidence="2">The sequence shown here is derived from an EMBL/GenBank/DDBJ whole genome shotgun (WGS) entry which is preliminary data.</text>
</comment>
<protein>
    <submittedName>
        <fullName evidence="2">Uncharacterized protein</fullName>
    </submittedName>
</protein>
<dbReference type="EMBL" id="AWSJ01000119">
    <property type="protein sequence ID" value="ERI10174.1"/>
    <property type="molecule type" value="Genomic_DNA"/>
</dbReference>
<reference evidence="2 3" key="1">
    <citation type="submission" date="2013-08" db="EMBL/GenBank/DDBJ databases">
        <authorList>
            <person name="Weinstock G."/>
            <person name="Sodergren E."/>
            <person name="Wylie T."/>
            <person name="Fulton L."/>
            <person name="Fulton R."/>
            <person name="Fronick C."/>
            <person name="O'Laughlin M."/>
            <person name="Godfrey J."/>
            <person name="Miner T."/>
            <person name="Herter B."/>
            <person name="Appelbaum E."/>
            <person name="Cordes M."/>
            <person name="Lek S."/>
            <person name="Wollam A."/>
            <person name="Pepin K.H."/>
            <person name="Palsikar V.B."/>
            <person name="Mitreva M."/>
            <person name="Wilson R.K."/>
        </authorList>
    </citation>
    <scope>NUCLEOTIDE SEQUENCE [LARGE SCALE GENOMIC DNA]</scope>
    <source>
        <strain evidence="2 3">ATCC 12856</strain>
    </source>
</reference>
<proteinExistence type="predicted"/>
<keyword evidence="1" id="KW-1133">Transmembrane helix</keyword>
<name>U1WNJ3_ANEAE</name>
<keyword evidence="1" id="KW-0472">Membrane</keyword>
<evidence type="ECO:0000256" key="1">
    <source>
        <dbReference type="SAM" id="Phobius"/>
    </source>
</evidence>
<dbReference type="HOGENOM" id="CLU_3246474_0_0_9"/>
<dbReference type="STRING" id="649747.HMPREF0083_01788"/>
<evidence type="ECO:0000313" key="2">
    <source>
        <dbReference type="EMBL" id="ERI10174.1"/>
    </source>
</evidence>
<dbReference type="PATRIC" id="fig|649747.3.peg.1616"/>
<gene>
    <name evidence="2" type="ORF">HMPREF0083_01788</name>
</gene>
<dbReference type="Proteomes" id="UP000016511">
    <property type="component" value="Unassembled WGS sequence"/>
</dbReference>
<keyword evidence="1" id="KW-0812">Transmembrane</keyword>
<accession>U1WNJ3</accession>
<evidence type="ECO:0000313" key="3">
    <source>
        <dbReference type="Proteomes" id="UP000016511"/>
    </source>
</evidence>
<keyword evidence="3" id="KW-1185">Reference proteome</keyword>